<dbReference type="Gene3D" id="3.40.50.12660">
    <property type="match status" value="2"/>
</dbReference>
<evidence type="ECO:0000256" key="2">
    <source>
        <dbReference type="SAM" id="MobiDB-lite"/>
    </source>
</evidence>
<comment type="similarity">
    <text evidence="1">Belongs to the peptidase C14B family.</text>
</comment>
<evidence type="ECO:0000313" key="4">
    <source>
        <dbReference type="EMBL" id="CAE0042804.1"/>
    </source>
</evidence>
<evidence type="ECO:0000259" key="3">
    <source>
        <dbReference type="Pfam" id="PF00656"/>
    </source>
</evidence>
<dbReference type="GO" id="GO:0005737">
    <property type="term" value="C:cytoplasm"/>
    <property type="evidence" value="ECO:0007669"/>
    <property type="project" value="TreeGrafter"/>
</dbReference>
<dbReference type="PANTHER" id="PTHR48104">
    <property type="entry name" value="METACASPASE-4"/>
    <property type="match status" value="1"/>
</dbReference>
<dbReference type="Pfam" id="PF00656">
    <property type="entry name" value="Peptidase_C14"/>
    <property type="match status" value="1"/>
</dbReference>
<accession>A0A7S2ZMN0</accession>
<dbReference type="InterPro" id="IPR011600">
    <property type="entry name" value="Pept_C14_caspase"/>
</dbReference>
<dbReference type="PANTHER" id="PTHR48104:SF30">
    <property type="entry name" value="METACASPASE-1"/>
    <property type="match status" value="1"/>
</dbReference>
<organism evidence="5">
    <name type="scientific">Rhodosorus marinus</name>
    <dbReference type="NCBI Taxonomy" id="101924"/>
    <lineage>
        <taxon>Eukaryota</taxon>
        <taxon>Rhodophyta</taxon>
        <taxon>Stylonematophyceae</taxon>
        <taxon>Stylonematales</taxon>
        <taxon>Stylonemataceae</taxon>
        <taxon>Rhodosorus</taxon>
    </lineage>
</organism>
<feature type="domain" description="Peptidase C14 caspase" evidence="3">
    <location>
        <begin position="3"/>
        <end position="380"/>
    </location>
</feature>
<evidence type="ECO:0000313" key="5">
    <source>
        <dbReference type="EMBL" id="CAE0042806.1"/>
    </source>
</evidence>
<feature type="compositionally biased region" description="Low complexity" evidence="2">
    <location>
        <begin position="285"/>
        <end position="305"/>
    </location>
</feature>
<protein>
    <recommendedName>
        <fullName evidence="3">Peptidase C14 caspase domain-containing protein</fullName>
    </recommendedName>
</protein>
<evidence type="ECO:0000256" key="1">
    <source>
        <dbReference type="ARBA" id="ARBA00009005"/>
    </source>
</evidence>
<proteinExistence type="inferred from homology"/>
<dbReference type="InterPro" id="IPR050452">
    <property type="entry name" value="Metacaspase"/>
</dbReference>
<reference evidence="5" key="1">
    <citation type="submission" date="2021-01" db="EMBL/GenBank/DDBJ databases">
        <authorList>
            <person name="Corre E."/>
            <person name="Pelletier E."/>
            <person name="Niang G."/>
            <person name="Scheremetjew M."/>
            <person name="Finn R."/>
            <person name="Kale V."/>
            <person name="Holt S."/>
            <person name="Cochrane G."/>
            <person name="Meng A."/>
            <person name="Brown T."/>
            <person name="Cohen L."/>
        </authorList>
    </citation>
    <scope>NUCLEOTIDE SEQUENCE</scope>
    <source>
        <strain evidence="5">CCMP 769</strain>
    </source>
</reference>
<dbReference type="EMBL" id="HBHW01013952">
    <property type="protein sequence ID" value="CAE0042804.1"/>
    <property type="molecule type" value="Transcribed_RNA"/>
</dbReference>
<name>A0A7S2ZMN0_9RHOD</name>
<dbReference type="GO" id="GO:0006508">
    <property type="term" value="P:proteolysis"/>
    <property type="evidence" value="ECO:0007669"/>
    <property type="project" value="InterPro"/>
</dbReference>
<gene>
    <name evidence="4" type="ORF">RMAR00112_LOCUS10775</name>
    <name evidence="5" type="ORF">RMAR00112_LOCUS10777</name>
</gene>
<dbReference type="AlphaFoldDB" id="A0A7S2ZMN0"/>
<sequence length="388" mass="39785">MSKKAVLVGCNYPGSQAELAGCVNDAFMIKGFLTEYKGFSEDDITMLIDTDDSYTSPTGANIKSALTTMCSGSQPGDVLVFHFSGHGTQVASDGDDHEEDRKDEAICPTDMNLLVDDDLKDIVARIADGVDFTFISDCCHSGSMLDHAEVQIEGPKAGGTGQHLPEPSSLISFLGGSRDIDPAEVGVKSRELKPDIVANILSQKLGRTVGTRDIRSSLGSIFGPEASQFLSILGIGGSSGTASAVSSLVGALSGGSAPAEQPSSGGGGGFGGLLGQVASAVGGDSAPATQAAPAPTTSAPSRPGPLGDDKGILITGCQAHETSADVRPPGGDAFGALTHTLVTVLKENPDGSYIETVTKVRAAMVEKKFAQNPCLECSEMNAEKPFIC</sequence>
<dbReference type="GO" id="GO:0004197">
    <property type="term" value="F:cysteine-type endopeptidase activity"/>
    <property type="evidence" value="ECO:0007669"/>
    <property type="project" value="InterPro"/>
</dbReference>
<feature type="region of interest" description="Disordered" evidence="2">
    <location>
        <begin position="282"/>
        <end position="309"/>
    </location>
</feature>
<dbReference type="EMBL" id="HBHW01013954">
    <property type="protein sequence ID" value="CAE0042806.1"/>
    <property type="molecule type" value="Transcribed_RNA"/>
</dbReference>